<dbReference type="Pfam" id="PF02460">
    <property type="entry name" value="Patched"/>
    <property type="match status" value="1"/>
</dbReference>
<reference evidence="9" key="5">
    <citation type="submission" date="2025-09" db="UniProtKB">
        <authorList>
            <consortium name="Ensembl"/>
        </authorList>
    </citation>
    <scope>IDENTIFICATION</scope>
</reference>
<feature type="transmembrane region" description="Helical" evidence="7">
    <location>
        <begin position="157"/>
        <end position="174"/>
    </location>
</feature>
<dbReference type="GO" id="GO:0007268">
    <property type="term" value="P:chemical synaptic transmission"/>
    <property type="evidence" value="ECO:0007669"/>
    <property type="project" value="TreeGrafter"/>
</dbReference>
<evidence type="ECO:0000256" key="7">
    <source>
        <dbReference type="SAM" id="Phobius"/>
    </source>
</evidence>
<feature type="transmembrane region" description="Helical" evidence="7">
    <location>
        <begin position="353"/>
        <end position="373"/>
    </location>
</feature>
<feature type="transmembrane region" description="Helical" evidence="7">
    <location>
        <begin position="481"/>
        <end position="503"/>
    </location>
</feature>
<name>A0A4W3JDY6_CALMI</name>
<evidence type="ECO:0000313" key="9">
    <source>
        <dbReference type="Ensembl" id="ENSCMIP00000030505.1"/>
    </source>
</evidence>
<organism evidence="9 10">
    <name type="scientific">Callorhinchus milii</name>
    <name type="common">Ghost shark</name>
    <dbReference type="NCBI Taxonomy" id="7868"/>
    <lineage>
        <taxon>Eukaryota</taxon>
        <taxon>Metazoa</taxon>
        <taxon>Chordata</taxon>
        <taxon>Craniata</taxon>
        <taxon>Vertebrata</taxon>
        <taxon>Chondrichthyes</taxon>
        <taxon>Holocephali</taxon>
        <taxon>Chimaeriformes</taxon>
        <taxon>Callorhinchidae</taxon>
        <taxon>Callorhinchus</taxon>
    </lineage>
</organism>
<feature type="transmembrane region" description="Helical" evidence="7">
    <location>
        <begin position="447"/>
        <end position="469"/>
    </location>
</feature>
<accession>A0A4W3JDY6</accession>
<comment type="similarity">
    <text evidence="2">Belongs to the patched family.</text>
</comment>
<keyword evidence="10" id="KW-1185">Reference proteome</keyword>
<reference evidence="10" key="3">
    <citation type="journal article" date="2014" name="Nature">
        <title>Elephant shark genome provides unique insights into gnathostome evolution.</title>
        <authorList>
            <consortium name="International Elephant Shark Genome Sequencing Consortium"/>
            <person name="Venkatesh B."/>
            <person name="Lee A.P."/>
            <person name="Ravi V."/>
            <person name="Maurya A.K."/>
            <person name="Lian M.M."/>
            <person name="Swann J.B."/>
            <person name="Ohta Y."/>
            <person name="Flajnik M.F."/>
            <person name="Sutoh Y."/>
            <person name="Kasahara M."/>
            <person name="Hoon S."/>
            <person name="Gangu V."/>
            <person name="Roy S.W."/>
            <person name="Irimia M."/>
            <person name="Korzh V."/>
            <person name="Kondrychyn I."/>
            <person name="Lim Z.W."/>
            <person name="Tay B.H."/>
            <person name="Tohari S."/>
            <person name="Kong K.W."/>
            <person name="Ho S."/>
            <person name="Lorente-Galdos B."/>
            <person name="Quilez J."/>
            <person name="Marques-Bonet T."/>
            <person name="Raney B.J."/>
            <person name="Ingham P.W."/>
            <person name="Tay A."/>
            <person name="Hillier L.W."/>
            <person name="Minx P."/>
            <person name="Boehm T."/>
            <person name="Wilson R.K."/>
            <person name="Brenner S."/>
            <person name="Warren W.C."/>
        </authorList>
    </citation>
    <scope>NUCLEOTIDE SEQUENCE [LARGE SCALE GENOMIC DNA]</scope>
</reference>
<dbReference type="InterPro" id="IPR003392">
    <property type="entry name" value="PTHD_SSD"/>
</dbReference>
<feature type="transmembrane region" description="Helical" evidence="7">
    <location>
        <begin position="55"/>
        <end position="75"/>
    </location>
</feature>
<comment type="subcellular location">
    <subcellularLocation>
        <location evidence="1">Membrane</location>
        <topology evidence="1">Multi-pass membrane protein</topology>
    </subcellularLocation>
</comment>
<dbReference type="PROSITE" id="PS50156">
    <property type="entry name" value="SSD"/>
    <property type="match status" value="1"/>
</dbReference>
<dbReference type="SUPFAM" id="SSF82866">
    <property type="entry name" value="Multidrug efflux transporter AcrB transmembrane domain"/>
    <property type="match status" value="1"/>
</dbReference>
<reference evidence="10" key="2">
    <citation type="journal article" date="2007" name="PLoS Biol.">
        <title>Survey sequencing and comparative analysis of the elephant shark (Callorhinchus milii) genome.</title>
        <authorList>
            <person name="Venkatesh B."/>
            <person name="Kirkness E.F."/>
            <person name="Loh Y.H."/>
            <person name="Halpern A.L."/>
            <person name="Lee A.P."/>
            <person name="Johnson J."/>
            <person name="Dandona N."/>
            <person name="Viswanathan L.D."/>
            <person name="Tay A."/>
            <person name="Venter J.C."/>
            <person name="Strausberg R.L."/>
            <person name="Brenner S."/>
        </authorList>
    </citation>
    <scope>NUCLEOTIDE SEQUENCE [LARGE SCALE GENOMIC DNA]</scope>
</reference>
<dbReference type="InterPro" id="IPR000731">
    <property type="entry name" value="SSD"/>
</dbReference>
<keyword evidence="4 7" id="KW-1133">Transmembrane helix</keyword>
<evidence type="ECO:0000256" key="5">
    <source>
        <dbReference type="ARBA" id="ARBA00023136"/>
    </source>
</evidence>
<keyword evidence="5 7" id="KW-0472">Membrane</keyword>
<dbReference type="OMA" id="TMEYTAA"/>
<evidence type="ECO:0000259" key="8">
    <source>
        <dbReference type="PROSITE" id="PS50156"/>
    </source>
</evidence>
<sequence>MLSSWRKTKEDQHVKERIATVYADTMLPITLTTAMYMVTFGIGASPFTNIEAVKVFCANTCISIFFNYLYLMSFYGSNLVFTGYLEINYQHSIFCRKVPKPEDLRGKPAWYRFFMMSRFSEEATDSAESSTYENHFLLWFLKHYYCDWITNTYVKPFVVLFYLVYISFALMGYLQVSEGLDLSNVVASQSRTVSYTTVQQKYFSNYSPVIGFYIYEPIEYWNASVQEDLLEITEGFVRISWFETYLNYLRKQNVTTSVSKKYFIETLRNSFLKTPQYSHFSDDIIFVEKSNNEMEVVASRMYLVAKTAENTREEIYDLLETLRKLSLTYKVKFMIFNPSFIYMDRYASSIGAPLQNSCISALFVLFFSAFLVANSLVNVWVTLTVVSVEFGVIGFMTLWKVELDCISVLCLIYGINYTIDNCAPFISTFVLGKEFTRTKWVKNALELHGVAILQSNFCYTIGMIPLTAVPSNLICTLFRCFFLIAFFTFLHCFAILPVILTFVPPSKKKRTERKSNENHEEIECMEMVDLDSTRVVDQITSV</sequence>
<dbReference type="PANTHER" id="PTHR10796">
    <property type="entry name" value="PATCHED-RELATED"/>
    <property type="match status" value="1"/>
</dbReference>
<dbReference type="GO" id="GO:0050890">
    <property type="term" value="P:cognition"/>
    <property type="evidence" value="ECO:0007669"/>
    <property type="project" value="TreeGrafter"/>
</dbReference>
<keyword evidence="3 7" id="KW-0812">Transmembrane</keyword>
<feature type="transmembrane region" description="Helical" evidence="7">
    <location>
        <begin position="379"/>
        <end position="399"/>
    </location>
</feature>
<evidence type="ECO:0000256" key="1">
    <source>
        <dbReference type="ARBA" id="ARBA00004141"/>
    </source>
</evidence>
<evidence type="ECO:0000313" key="10">
    <source>
        <dbReference type="Proteomes" id="UP000314986"/>
    </source>
</evidence>
<dbReference type="STRING" id="7868.ENSCMIP00000030505"/>
<dbReference type="InterPro" id="IPR051697">
    <property type="entry name" value="Patched_domain-protein"/>
</dbReference>
<dbReference type="PANTHER" id="PTHR10796:SF36">
    <property type="entry name" value="PATCHED DOMAIN-CONTAINING PROTEIN 1"/>
    <property type="match status" value="1"/>
</dbReference>
<dbReference type="InParanoid" id="A0A4W3JDY6"/>
<protein>
    <submittedName>
        <fullName evidence="9">Patched domain containing 1</fullName>
    </submittedName>
</protein>
<dbReference type="Gene3D" id="1.20.1640.10">
    <property type="entry name" value="Multidrug efflux transporter AcrB transmembrane domain"/>
    <property type="match status" value="1"/>
</dbReference>
<evidence type="ECO:0000256" key="2">
    <source>
        <dbReference type="ARBA" id="ARBA00005585"/>
    </source>
</evidence>
<dbReference type="Proteomes" id="UP000314986">
    <property type="component" value="Unassembled WGS sequence"/>
</dbReference>
<dbReference type="Ensembl" id="ENSCMIT00000030973.1">
    <property type="protein sequence ID" value="ENSCMIP00000030505.1"/>
    <property type="gene ID" value="ENSCMIG00000013123.1"/>
</dbReference>
<evidence type="ECO:0000256" key="4">
    <source>
        <dbReference type="ARBA" id="ARBA00022989"/>
    </source>
</evidence>
<feature type="transmembrane region" description="Helical" evidence="7">
    <location>
        <begin position="20"/>
        <end position="43"/>
    </location>
</feature>
<evidence type="ECO:0000256" key="6">
    <source>
        <dbReference type="ARBA" id="ARBA00023180"/>
    </source>
</evidence>
<feature type="domain" description="SSD" evidence="8">
    <location>
        <begin position="1"/>
        <end position="81"/>
    </location>
</feature>
<proteinExistence type="inferred from homology"/>
<dbReference type="GeneTree" id="ENSGT00940000157080"/>
<evidence type="ECO:0000256" key="3">
    <source>
        <dbReference type="ARBA" id="ARBA00022692"/>
    </source>
</evidence>
<keyword evidence="6" id="KW-0325">Glycoprotein</keyword>
<dbReference type="GO" id="GO:0045202">
    <property type="term" value="C:synapse"/>
    <property type="evidence" value="ECO:0007669"/>
    <property type="project" value="TreeGrafter"/>
</dbReference>
<dbReference type="GO" id="GO:0005886">
    <property type="term" value="C:plasma membrane"/>
    <property type="evidence" value="ECO:0007669"/>
    <property type="project" value="TreeGrafter"/>
</dbReference>
<reference evidence="9" key="4">
    <citation type="submission" date="2025-08" db="UniProtKB">
        <authorList>
            <consortium name="Ensembl"/>
        </authorList>
    </citation>
    <scope>IDENTIFICATION</scope>
</reference>
<dbReference type="AlphaFoldDB" id="A0A4W3JDY6"/>
<reference evidence="10" key="1">
    <citation type="journal article" date="2006" name="Science">
        <title>Ancient noncoding elements conserved in the human genome.</title>
        <authorList>
            <person name="Venkatesh B."/>
            <person name="Kirkness E.F."/>
            <person name="Loh Y.H."/>
            <person name="Halpern A.L."/>
            <person name="Lee A.P."/>
            <person name="Johnson J."/>
            <person name="Dandona N."/>
            <person name="Viswanathan L.D."/>
            <person name="Tay A."/>
            <person name="Venter J.C."/>
            <person name="Strausberg R.L."/>
            <person name="Brenner S."/>
        </authorList>
    </citation>
    <scope>NUCLEOTIDE SEQUENCE [LARGE SCALE GENOMIC DNA]</scope>
</reference>